<gene>
    <name evidence="6" type="ORF">J2S74_005294</name>
</gene>
<dbReference type="InterPro" id="IPR029035">
    <property type="entry name" value="DHS-like_NAD/FAD-binding_dom"/>
</dbReference>
<dbReference type="NCBIfam" id="NF001753">
    <property type="entry name" value="PRK00481.1-3"/>
    <property type="match status" value="1"/>
</dbReference>
<dbReference type="Gene3D" id="3.30.1600.10">
    <property type="entry name" value="SIR2/SIRT2 'Small Domain"/>
    <property type="match status" value="1"/>
</dbReference>
<comment type="caution">
    <text evidence="6">The sequence shown here is derived from an EMBL/GenBank/DDBJ whole genome shotgun (WGS) entry which is preliminary data.</text>
</comment>
<evidence type="ECO:0000256" key="4">
    <source>
        <dbReference type="PROSITE-ProRule" id="PRU00236"/>
    </source>
</evidence>
<keyword evidence="4" id="KW-0479">Metal-binding</keyword>
<evidence type="ECO:0000256" key="1">
    <source>
        <dbReference type="ARBA" id="ARBA00012928"/>
    </source>
</evidence>
<feature type="active site" description="Proton acceptor" evidence="4">
    <location>
        <position position="257"/>
    </location>
</feature>
<keyword evidence="7" id="KW-1185">Reference proteome</keyword>
<name>A0ABU0A4D5_9BACI</name>
<accession>A0ABU0A4D5</accession>
<dbReference type="Gene3D" id="3.40.50.1220">
    <property type="entry name" value="TPP-binding domain"/>
    <property type="match status" value="1"/>
</dbReference>
<dbReference type="InterPro" id="IPR003000">
    <property type="entry name" value="Sirtuin"/>
</dbReference>
<dbReference type="PANTHER" id="PTHR11085">
    <property type="entry name" value="NAD-DEPENDENT PROTEIN DEACYLASE SIRTUIN-5, MITOCHONDRIAL-RELATED"/>
    <property type="match status" value="1"/>
</dbReference>
<keyword evidence="4" id="KW-0862">Zinc</keyword>
<sequence>MNKAMGNDWKTIISLGAEGGSITLLGKEQQPGQWVFKKAVNEMNFDDLEDESFQPTESTEEVRPLKSSLYNRGKEATSWEKAIKLLDHYPWPLLNPREVHPAFRKRVWNALQKEVKEKYGYRIDSHRLNKWSKLCLPEYSPKMVTLSTWLQNSTHTTVLTGAGMSTESNIPDFRSKEGWWNNIDPRTVATTDALRNNYDLFHEFYSMRIDALKGCTPHKGHEILAAWEYKGLIQAIATQNVDGFHYAAGNKNVYELHGSIQKFHCENCAKSAKEDEFLSKSNCKFCGGKLRPGVVLFGEMLPEESWTESLSHIRKSDLVIVIGTSLEVYPASQLPQMTSGKTVYINAEVDASHHNFDLIIEGKAGEVLKLVDELV</sequence>
<evidence type="ECO:0000256" key="3">
    <source>
        <dbReference type="ARBA" id="ARBA00023027"/>
    </source>
</evidence>
<dbReference type="InterPro" id="IPR026591">
    <property type="entry name" value="Sirtuin_cat_small_dom_sf"/>
</dbReference>
<proteinExistence type="predicted"/>
<dbReference type="InterPro" id="IPR026590">
    <property type="entry name" value="Ssirtuin_cat_dom"/>
</dbReference>
<feature type="binding site" evidence="4">
    <location>
        <position position="268"/>
    </location>
    <ligand>
        <name>Zn(2+)</name>
        <dbReference type="ChEBI" id="CHEBI:29105"/>
    </ligand>
</feature>
<dbReference type="PROSITE" id="PS50305">
    <property type="entry name" value="SIRTUIN"/>
    <property type="match status" value="1"/>
</dbReference>
<evidence type="ECO:0000259" key="5">
    <source>
        <dbReference type="PROSITE" id="PS50305"/>
    </source>
</evidence>
<feature type="binding site" evidence="4">
    <location>
        <position position="265"/>
    </location>
    <ligand>
        <name>Zn(2+)</name>
        <dbReference type="ChEBI" id="CHEBI:29105"/>
    </ligand>
</feature>
<keyword evidence="2" id="KW-0808">Transferase</keyword>
<evidence type="ECO:0000313" key="7">
    <source>
        <dbReference type="Proteomes" id="UP001230005"/>
    </source>
</evidence>
<dbReference type="EC" id="2.3.1.286" evidence="1"/>
<dbReference type="EMBL" id="JAUSUG010000035">
    <property type="protein sequence ID" value="MDQ0257831.1"/>
    <property type="molecule type" value="Genomic_DNA"/>
</dbReference>
<organism evidence="6 7">
    <name type="scientific">Evansella vedderi</name>
    <dbReference type="NCBI Taxonomy" id="38282"/>
    <lineage>
        <taxon>Bacteria</taxon>
        <taxon>Bacillati</taxon>
        <taxon>Bacillota</taxon>
        <taxon>Bacilli</taxon>
        <taxon>Bacillales</taxon>
        <taxon>Bacillaceae</taxon>
        <taxon>Evansella</taxon>
    </lineage>
</organism>
<evidence type="ECO:0000313" key="6">
    <source>
        <dbReference type="EMBL" id="MDQ0257831.1"/>
    </source>
</evidence>
<dbReference type="InterPro" id="IPR050134">
    <property type="entry name" value="NAD-dep_sirtuin_deacylases"/>
</dbReference>
<dbReference type="Proteomes" id="UP001230005">
    <property type="component" value="Unassembled WGS sequence"/>
</dbReference>
<keyword evidence="3" id="KW-0520">NAD</keyword>
<protein>
    <recommendedName>
        <fullName evidence="1">protein acetyllysine N-acetyltransferase</fullName>
        <ecNumber evidence="1">2.3.1.286</ecNumber>
    </recommendedName>
</protein>
<feature type="binding site" evidence="4">
    <location>
        <position position="286"/>
    </location>
    <ligand>
        <name>Zn(2+)</name>
        <dbReference type="ChEBI" id="CHEBI:29105"/>
    </ligand>
</feature>
<dbReference type="PANTHER" id="PTHR11085:SF4">
    <property type="entry name" value="NAD-DEPENDENT PROTEIN DEACYLASE"/>
    <property type="match status" value="1"/>
</dbReference>
<dbReference type="Pfam" id="PF02146">
    <property type="entry name" value="SIR2"/>
    <property type="match status" value="1"/>
</dbReference>
<reference evidence="6 7" key="1">
    <citation type="submission" date="2023-07" db="EMBL/GenBank/DDBJ databases">
        <title>Genomic Encyclopedia of Type Strains, Phase IV (KMG-IV): sequencing the most valuable type-strain genomes for metagenomic binning, comparative biology and taxonomic classification.</title>
        <authorList>
            <person name="Goeker M."/>
        </authorList>
    </citation>
    <scope>NUCLEOTIDE SEQUENCE [LARGE SCALE GENOMIC DNA]</scope>
    <source>
        <strain evidence="6 7">DSM 9768</strain>
    </source>
</reference>
<dbReference type="SUPFAM" id="SSF52467">
    <property type="entry name" value="DHS-like NAD/FAD-binding domain"/>
    <property type="match status" value="1"/>
</dbReference>
<evidence type="ECO:0000256" key="2">
    <source>
        <dbReference type="ARBA" id="ARBA00022679"/>
    </source>
</evidence>
<feature type="domain" description="Deacetylase sirtuin-type" evidence="5">
    <location>
        <begin position="136"/>
        <end position="375"/>
    </location>
</feature>
<dbReference type="RefSeq" id="WP_307332184.1">
    <property type="nucleotide sequence ID" value="NZ_JAUSUG010000035.1"/>
</dbReference>